<evidence type="ECO:0000313" key="3">
    <source>
        <dbReference type="Proteomes" id="UP000243807"/>
    </source>
</evidence>
<accession>A0A1P8UKN6</accession>
<evidence type="ECO:0000256" key="1">
    <source>
        <dbReference type="SAM" id="Coils"/>
    </source>
</evidence>
<name>A0A1P8UKN6_9GAMM</name>
<dbReference type="STRING" id="1765967.BW247_15920"/>
<keyword evidence="1" id="KW-0175">Coiled coil</keyword>
<dbReference type="KEGG" id="afy:BW247_15920"/>
<organism evidence="2 3">
    <name type="scientific">Acidihalobacter ferrooxydans</name>
    <dbReference type="NCBI Taxonomy" id="1765967"/>
    <lineage>
        <taxon>Bacteria</taxon>
        <taxon>Pseudomonadati</taxon>
        <taxon>Pseudomonadota</taxon>
        <taxon>Gammaproteobacteria</taxon>
        <taxon>Chromatiales</taxon>
        <taxon>Ectothiorhodospiraceae</taxon>
        <taxon>Acidihalobacter</taxon>
    </lineage>
</organism>
<feature type="coiled-coil region" evidence="1">
    <location>
        <begin position="170"/>
        <end position="230"/>
    </location>
</feature>
<dbReference type="EMBL" id="CP019434">
    <property type="protein sequence ID" value="APZ44393.1"/>
    <property type="molecule type" value="Genomic_DNA"/>
</dbReference>
<dbReference type="Proteomes" id="UP000243807">
    <property type="component" value="Chromosome"/>
</dbReference>
<proteinExistence type="predicted"/>
<dbReference type="AlphaFoldDB" id="A0A1P8UKN6"/>
<evidence type="ECO:0000313" key="2">
    <source>
        <dbReference type="EMBL" id="APZ44393.1"/>
    </source>
</evidence>
<keyword evidence="3" id="KW-1185">Reference proteome</keyword>
<reference evidence="2 3" key="1">
    <citation type="submission" date="2017-01" db="EMBL/GenBank/DDBJ databases">
        <title>Draft sequence of Acidihalobacter ferrooxidans strain DSM 14175 (strain V8).</title>
        <authorList>
            <person name="Khaleque H.N."/>
            <person name="Ramsay J.P."/>
            <person name="Murphy R.J.T."/>
            <person name="Kaksonen A.H."/>
            <person name="Boxall N.J."/>
            <person name="Watkin E.L.J."/>
        </authorList>
    </citation>
    <scope>NUCLEOTIDE SEQUENCE [LARGE SCALE GENOMIC DNA]</scope>
    <source>
        <strain evidence="2 3">V8</strain>
    </source>
</reference>
<dbReference type="OrthoDB" id="5778977at2"/>
<sequence length="394" mass="45269">MSTHKFREIPHISLDLLRKLVSELPGDEIKRLPVEKLPECIPEDIVEEAPYYSRAAVENLIMAANAYHLSMRMRLQRAVGDEVIAAIDHAHHAGASATVRVFRTKVLELIAARQHAARGEGKTDMAQYAAHIKRLNDLLIDVRTEQANTLRMQRLLEANMPADPALRPTVARAEAQLGRAVTEVEQLLGQFFTARLQLVRQEMSRKRMQVEAMVEKRETLRLQLQMLNKELGEMSGGLFSRALRSRQNKAQKEQIQAQIVRLVTDLKTTEVAISETDLTRWLDAVVDASLHRQAREFLRELLVKSRTLLYSLLNHYCIAQEDAARQIASNPFIQVEPKDAIRYMLKSEEFILKYFARKREQASAWLSNVAQVRMDDLDSLERDLIHELRRSLKR</sequence>
<gene>
    <name evidence="2" type="ORF">BW247_15920</name>
</gene>
<protein>
    <submittedName>
        <fullName evidence="2">Uncharacterized protein</fullName>
    </submittedName>
</protein>
<dbReference type="RefSeq" id="WP_076838092.1">
    <property type="nucleotide sequence ID" value="NZ_CP019434.1"/>
</dbReference>